<dbReference type="Proteomes" id="UP000002742">
    <property type="component" value="Chromosome"/>
</dbReference>
<dbReference type="eggNOG" id="ENOG5032UM0">
    <property type="taxonomic scope" value="Bacteria"/>
</dbReference>
<feature type="transmembrane region" description="Helical" evidence="1">
    <location>
        <begin position="45"/>
        <end position="63"/>
    </location>
</feature>
<dbReference type="STRING" id="583345.Mmol_1098"/>
<feature type="transmembrane region" description="Helical" evidence="1">
    <location>
        <begin position="6"/>
        <end position="25"/>
    </location>
</feature>
<feature type="transmembrane region" description="Helical" evidence="1">
    <location>
        <begin position="102"/>
        <end position="124"/>
    </location>
</feature>
<dbReference type="AlphaFoldDB" id="C6WVQ7"/>
<gene>
    <name evidence="2" type="ordered locus">Mmol_1098</name>
</gene>
<keyword evidence="3" id="KW-1185">Reference proteome</keyword>
<name>C6WVQ7_METML</name>
<dbReference type="KEGG" id="mmb:Mmol_1098"/>
<sequence length="126" mass="13461">MHLSFYLLAMITAGAFVILAAVWMFAPTKFLSAWGVDYSVSTGLIGRRAAALYAGIATIFFLARNAEPSATLNALIYGLITTCVMLALLGLYEFFRGSASKGILPAVVIEIVLSLLFFMVVSIAGN</sequence>
<evidence type="ECO:0000256" key="1">
    <source>
        <dbReference type="SAM" id="Phobius"/>
    </source>
</evidence>
<keyword evidence="1" id="KW-1133">Transmembrane helix</keyword>
<organism evidence="2 3">
    <name type="scientific">Methylotenera mobilis (strain JLW8 / ATCC BAA-1282 / DSM 17540)</name>
    <dbReference type="NCBI Taxonomy" id="583345"/>
    <lineage>
        <taxon>Bacteria</taxon>
        <taxon>Pseudomonadati</taxon>
        <taxon>Pseudomonadota</taxon>
        <taxon>Betaproteobacteria</taxon>
        <taxon>Nitrosomonadales</taxon>
        <taxon>Methylophilaceae</taxon>
        <taxon>Methylotenera</taxon>
    </lineage>
</organism>
<accession>C6WVQ7</accession>
<keyword evidence="1" id="KW-0472">Membrane</keyword>
<reference evidence="3" key="1">
    <citation type="submission" date="2009-07" db="EMBL/GenBank/DDBJ databases">
        <title>Complete sequence of Methylotenera mobilis JLW8.</title>
        <authorList>
            <consortium name="US DOE Joint Genome Institute"/>
            <person name="Lucas S."/>
            <person name="Copeland A."/>
            <person name="Lapidus A."/>
            <person name="Glavina del Rio T."/>
            <person name="Tice H."/>
            <person name="Bruce D."/>
            <person name="Goodwin L."/>
            <person name="Pitluck S."/>
            <person name="LaButti K.M."/>
            <person name="Clum A."/>
            <person name="Larimer F."/>
            <person name="Land M."/>
            <person name="Hauser L."/>
            <person name="Kyrpides N."/>
            <person name="Mikhailova N."/>
            <person name="Kayluzhnaya M."/>
            <person name="Chistoserdova L."/>
        </authorList>
    </citation>
    <scope>NUCLEOTIDE SEQUENCE [LARGE SCALE GENOMIC DNA]</scope>
    <source>
        <strain evidence="3">JLW8 / ATCC BAA-1282 / DSM 17540</strain>
    </source>
</reference>
<dbReference type="RefSeq" id="WP_015832041.1">
    <property type="nucleotide sequence ID" value="NC_012968.1"/>
</dbReference>
<dbReference type="OrthoDB" id="8776172at2"/>
<proteinExistence type="predicted"/>
<protein>
    <recommendedName>
        <fullName evidence="4">DUF4345 domain-containing protein</fullName>
    </recommendedName>
</protein>
<dbReference type="HOGENOM" id="CLU_149260_0_0_4"/>
<dbReference type="EMBL" id="CP001672">
    <property type="protein sequence ID" value="ACT48006.1"/>
    <property type="molecule type" value="Genomic_DNA"/>
</dbReference>
<reference evidence="2 3" key="2">
    <citation type="journal article" date="2011" name="J. Bacteriol.">
        <title>Genomes of three methylotrophs from a single niche uncover genetic and metabolic divergence of Methylophilaceae.</title>
        <authorList>
            <person name="Lapidus A."/>
            <person name="Clum A."/>
            <person name="Labutti K."/>
            <person name="Kaluzhnaya M.G."/>
            <person name="Lim S."/>
            <person name="Beck D.A."/>
            <person name="Glavina Del Rio T."/>
            <person name="Nolan M."/>
            <person name="Mavromatis K."/>
            <person name="Huntemann M."/>
            <person name="Lucas S."/>
            <person name="Lidstrom M.E."/>
            <person name="Ivanova N."/>
            <person name="Chistoserdova L."/>
        </authorList>
    </citation>
    <scope>NUCLEOTIDE SEQUENCE [LARGE SCALE GENOMIC DNA]</scope>
    <source>
        <strain evidence="3">JLW8 / ATCC BAA-1282 / DSM 17540</strain>
    </source>
</reference>
<evidence type="ECO:0000313" key="3">
    <source>
        <dbReference type="Proteomes" id="UP000002742"/>
    </source>
</evidence>
<evidence type="ECO:0000313" key="2">
    <source>
        <dbReference type="EMBL" id="ACT48006.1"/>
    </source>
</evidence>
<feature type="transmembrane region" description="Helical" evidence="1">
    <location>
        <begin position="75"/>
        <end position="95"/>
    </location>
</feature>
<keyword evidence="1" id="KW-0812">Transmembrane</keyword>
<evidence type="ECO:0008006" key="4">
    <source>
        <dbReference type="Google" id="ProtNLM"/>
    </source>
</evidence>